<dbReference type="OrthoDB" id="9816265at2"/>
<dbReference type="Proteomes" id="UP000199452">
    <property type="component" value="Unassembled WGS sequence"/>
</dbReference>
<dbReference type="RefSeq" id="WP_092439792.1">
    <property type="nucleotide sequence ID" value="NZ_FMYP01000057.1"/>
</dbReference>
<gene>
    <name evidence="1" type="ORF">SAMN05216323_10575</name>
</gene>
<evidence type="ECO:0008006" key="3">
    <source>
        <dbReference type="Google" id="ProtNLM"/>
    </source>
</evidence>
<name>A0A1G6Q3E3_9BACT</name>
<evidence type="ECO:0000313" key="2">
    <source>
        <dbReference type="Proteomes" id="UP000199452"/>
    </source>
</evidence>
<accession>A0A1G6Q3E3</accession>
<evidence type="ECO:0000313" key="1">
    <source>
        <dbReference type="EMBL" id="SDC86157.1"/>
    </source>
</evidence>
<organism evidence="1 2">
    <name type="scientific">Williamwhitmania taraxaci</name>
    <dbReference type="NCBI Taxonomy" id="1640674"/>
    <lineage>
        <taxon>Bacteria</taxon>
        <taxon>Pseudomonadati</taxon>
        <taxon>Bacteroidota</taxon>
        <taxon>Bacteroidia</taxon>
        <taxon>Bacteroidales</taxon>
        <taxon>Williamwhitmaniaceae</taxon>
        <taxon>Williamwhitmania</taxon>
    </lineage>
</organism>
<protein>
    <recommendedName>
        <fullName evidence="3">Methyl-accepting chemotaxis protein</fullName>
    </recommendedName>
</protein>
<sequence>MQEGINDHFSVTEIAGIFQQIDARILQLHECSKEDFSLLTRDFKLFYKQSKELESNANSLFSLVSGTESSILLQQLNSFYQQLETNQKILGQFSRDTLSTFESILTMLDGLFFPLRNLSQNLMTVKFLIANQQLNSMCENSIVDLTSTESTNVSRVFSDIKQACITSARLIANYKQELAKADSLFEDGTNAQLEAVDEILEKVHTSIILYGEKYEGAQGMLNQLSRKTEDTTSSIAEIITKLQFQDIIRQKMEHIQASHRGIMEELNTISNNQLHENGDSIYGKIKDIASLQAAQLIHANKEHQGAIESITENFITIGDTLTDISSMCRNFTLETTETEETHFLLLTKKLEKSSSVIHESIAFTERLVAQVKTLESIVLELLPIISNLPDLMTILRSKLIGSGRDTASNQKTTTQIKELVSGIDSYNQNVVTSHANISVKVLELDQIISRVQLGRSIDGSFLQLASDLKLIVQQLKLKSKEVYSLLERNQKLGNEVKTNIKKSIHEVKYYDFFETAIIEITGELNEISKKVATSRDSTSFTAEHLRNIKKSYTMDSEHKIHDKIVSQEMSNEDIDTETDNSEVEFF</sequence>
<reference evidence="1 2" key="1">
    <citation type="submission" date="2016-09" db="EMBL/GenBank/DDBJ databases">
        <authorList>
            <person name="Capua I."/>
            <person name="De Benedictis P."/>
            <person name="Joannis T."/>
            <person name="Lombin L.H."/>
            <person name="Cattoli G."/>
        </authorList>
    </citation>
    <scope>NUCLEOTIDE SEQUENCE [LARGE SCALE GENOMIC DNA]</scope>
    <source>
        <strain evidence="1 2">A7P-90m</strain>
    </source>
</reference>
<keyword evidence="2" id="KW-1185">Reference proteome</keyword>
<dbReference type="SUPFAM" id="SSF75708">
    <property type="entry name" value="Chemotaxis phosphatase CheZ"/>
    <property type="match status" value="1"/>
</dbReference>
<dbReference type="STRING" id="1640674.SAMN05216323_10575"/>
<dbReference type="EMBL" id="FMYP01000057">
    <property type="protein sequence ID" value="SDC86157.1"/>
    <property type="molecule type" value="Genomic_DNA"/>
</dbReference>
<proteinExistence type="predicted"/>
<dbReference type="AlphaFoldDB" id="A0A1G6Q3E3"/>